<evidence type="ECO:0000256" key="6">
    <source>
        <dbReference type="ARBA" id="ARBA00023136"/>
    </source>
</evidence>
<feature type="transmembrane region" description="Helical" evidence="12">
    <location>
        <begin position="12"/>
        <end position="29"/>
    </location>
</feature>
<feature type="domain" description="PpiC" evidence="13">
    <location>
        <begin position="267"/>
        <end position="370"/>
    </location>
</feature>
<evidence type="ECO:0000256" key="5">
    <source>
        <dbReference type="ARBA" id="ARBA00022989"/>
    </source>
</evidence>
<dbReference type="InterPro" id="IPR027304">
    <property type="entry name" value="Trigger_fact/SurA_dom_sf"/>
</dbReference>
<keyword evidence="4 12" id="KW-0812">Transmembrane</keyword>
<keyword evidence="3" id="KW-0997">Cell inner membrane</keyword>
<dbReference type="PROSITE" id="PS50198">
    <property type="entry name" value="PPIC_PPIASE_2"/>
    <property type="match status" value="1"/>
</dbReference>
<reference evidence="15" key="1">
    <citation type="submission" date="2015-07" db="EMBL/GenBank/DDBJ databases">
        <title>Discovery of a poly(ethylene terephthalate assimilation.</title>
        <authorList>
            <person name="Yoshida S."/>
            <person name="Hiraga K."/>
            <person name="Takehana T."/>
            <person name="Taniguchi I."/>
            <person name="Yamaji H."/>
            <person name="Maeda Y."/>
            <person name="Toyohara K."/>
            <person name="Miyamoto K."/>
            <person name="Kimura Y."/>
            <person name="Oda K."/>
        </authorList>
    </citation>
    <scope>NUCLEOTIDE SEQUENCE [LARGE SCALE GENOMIC DNA]</scope>
    <source>
        <strain evidence="15">NBRC 110686 / TISTR 2288 / 201-F6</strain>
    </source>
</reference>
<dbReference type="InterPro" id="IPR052029">
    <property type="entry name" value="PpiD_chaperone"/>
</dbReference>
<dbReference type="InterPro" id="IPR046357">
    <property type="entry name" value="PPIase_dom_sf"/>
</dbReference>
<accession>A0A0K8P2Y4</accession>
<dbReference type="Pfam" id="PF13624">
    <property type="entry name" value="SurA_N_3"/>
    <property type="match status" value="1"/>
</dbReference>
<evidence type="ECO:0000256" key="1">
    <source>
        <dbReference type="ARBA" id="ARBA00004382"/>
    </source>
</evidence>
<dbReference type="PANTHER" id="PTHR47529:SF1">
    <property type="entry name" value="PERIPLASMIC CHAPERONE PPID"/>
    <property type="match status" value="1"/>
</dbReference>
<evidence type="ECO:0000313" key="14">
    <source>
        <dbReference type="EMBL" id="GAP37037.1"/>
    </source>
</evidence>
<keyword evidence="6 12" id="KW-0472">Membrane</keyword>
<evidence type="ECO:0000259" key="13">
    <source>
        <dbReference type="PROSITE" id="PS50198"/>
    </source>
</evidence>
<evidence type="ECO:0000256" key="4">
    <source>
        <dbReference type="ARBA" id="ARBA00022692"/>
    </source>
</evidence>
<evidence type="ECO:0000256" key="9">
    <source>
        <dbReference type="ARBA" id="ARBA00040743"/>
    </source>
</evidence>
<dbReference type="OrthoDB" id="9812372at2"/>
<dbReference type="GO" id="GO:0005886">
    <property type="term" value="C:plasma membrane"/>
    <property type="evidence" value="ECO:0007669"/>
    <property type="project" value="UniProtKB-SubCell"/>
</dbReference>
<keyword evidence="7" id="KW-0143">Chaperone</keyword>
<keyword evidence="15" id="KW-1185">Reference proteome</keyword>
<evidence type="ECO:0000256" key="7">
    <source>
        <dbReference type="ARBA" id="ARBA00023186"/>
    </source>
</evidence>
<dbReference type="PANTHER" id="PTHR47529">
    <property type="entry name" value="PEPTIDYL-PROLYL CIS-TRANS ISOMERASE D"/>
    <property type="match status" value="1"/>
</dbReference>
<dbReference type="SUPFAM" id="SSF109998">
    <property type="entry name" value="Triger factor/SurA peptide-binding domain-like"/>
    <property type="match status" value="1"/>
</dbReference>
<evidence type="ECO:0000256" key="3">
    <source>
        <dbReference type="ARBA" id="ARBA00022519"/>
    </source>
</evidence>
<comment type="similarity">
    <text evidence="8">Belongs to the PpiD chaperone family.</text>
</comment>
<comment type="caution">
    <text evidence="14">The sequence shown here is derived from an EMBL/GenBank/DDBJ whole genome shotgun (WGS) entry which is preliminary data.</text>
</comment>
<evidence type="ECO:0000313" key="15">
    <source>
        <dbReference type="Proteomes" id="UP000037660"/>
    </source>
</evidence>
<evidence type="ECO:0000256" key="11">
    <source>
        <dbReference type="PROSITE-ProRule" id="PRU00278"/>
    </source>
</evidence>
<comment type="subcellular location">
    <subcellularLocation>
        <location evidence="1">Cell inner membrane</location>
        <topology evidence="1">Single-pass type II membrane protein</topology>
        <orientation evidence="1">Periplasmic side</orientation>
    </subcellularLocation>
</comment>
<reference evidence="14 15" key="2">
    <citation type="journal article" date="2016" name="Science">
        <title>A bacterium that degrades and assimilates poly(ethylene terephthalate).</title>
        <authorList>
            <person name="Yoshida S."/>
            <person name="Hiraga K."/>
            <person name="Takehana T."/>
            <person name="Taniguchi I."/>
            <person name="Yamaji H."/>
            <person name="Maeda Y."/>
            <person name="Toyohara K."/>
            <person name="Miyamoto K."/>
            <person name="Kimura Y."/>
            <person name="Oda K."/>
        </authorList>
    </citation>
    <scope>NUCLEOTIDE SEQUENCE [LARGE SCALE GENOMIC DNA]</scope>
    <source>
        <strain evidence="15">NBRC 110686 / TISTR 2288 / 201-F6</strain>
    </source>
</reference>
<evidence type="ECO:0000256" key="12">
    <source>
        <dbReference type="SAM" id="Phobius"/>
    </source>
</evidence>
<sequence length="643" mass="69586">MFEFIRQHTRVLFFVLIVLIIPSFVFFGIEGYTSFRNERATTVAHVGAIEISQAEWDAAHRENIERVRRQSPNVDIALLDTPAMRSQTLDDLVRQRLMLLAADKLHLVTGDERMLRLFRQDPQFAFLRNPDGSVNKDILAAQGLSSEGFAQRLRQDISSRQVLEGVEASAFAPAAAASAALDAFLQQREIQVQRFDAAAFASQVKPTEAQIEAYYKDPAHAAGFRAPEQVDIEYVVLDLDALAKGVKLDEEALRRFYTENEARYTTPEERRASHILIKAEAGAPAAEQDKAKARAEELLAELRRNPSSFAELARKNSQDPGSAAKGGDLDFFGRGAMVKPFEEAAFALKPGAISDVVRSDFGYHIIQLNAVRGGDKRSFESVRPEIEAQVRREQAQKRYAEIAAEFGNTVYEQPDGLKPVAERYGLELRTAKGLGRTPAPGATGPLASPKFLEQVFSGDAISSKRNTDAVETGSQQMAAARVLQHQPARQRPLAEVRDLVTAALVQQQAAALARKAGEERLAALKAAPADLPGPRVTVSRLKPADGIAPAVVDAALRAPAQPLPSLVGVDLGGQGYAIVRVTQVLGRDPAAGDPANARSQFGRALGEAESEAYVEALKRRFKARREGAGAAPSAAASAASAGG</sequence>
<dbReference type="Proteomes" id="UP000037660">
    <property type="component" value="Unassembled WGS sequence"/>
</dbReference>
<evidence type="ECO:0000256" key="8">
    <source>
        <dbReference type="ARBA" id="ARBA00038408"/>
    </source>
</evidence>
<organism evidence="14 15">
    <name type="scientific">Piscinibacter sakaiensis</name>
    <name type="common">Ideonella sakaiensis</name>
    <dbReference type="NCBI Taxonomy" id="1547922"/>
    <lineage>
        <taxon>Bacteria</taxon>
        <taxon>Pseudomonadati</taxon>
        <taxon>Pseudomonadota</taxon>
        <taxon>Betaproteobacteria</taxon>
        <taxon>Burkholderiales</taxon>
        <taxon>Sphaerotilaceae</taxon>
        <taxon>Piscinibacter</taxon>
    </lineage>
</organism>
<dbReference type="AlphaFoldDB" id="A0A0K8P2Y4"/>
<evidence type="ECO:0000256" key="2">
    <source>
        <dbReference type="ARBA" id="ARBA00022475"/>
    </source>
</evidence>
<keyword evidence="11 14" id="KW-0413">Isomerase</keyword>
<name>A0A0K8P2Y4_PISS1</name>
<keyword evidence="11" id="KW-0697">Rotamase</keyword>
<dbReference type="SUPFAM" id="SSF54534">
    <property type="entry name" value="FKBP-like"/>
    <property type="match status" value="1"/>
</dbReference>
<keyword evidence="5 12" id="KW-1133">Transmembrane helix</keyword>
<dbReference type="Gene3D" id="3.10.50.40">
    <property type="match status" value="1"/>
</dbReference>
<proteinExistence type="inferred from homology"/>
<dbReference type="Pfam" id="PF13616">
    <property type="entry name" value="Rotamase_3"/>
    <property type="match status" value="1"/>
</dbReference>
<dbReference type="RefSeq" id="WP_054020991.1">
    <property type="nucleotide sequence ID" value="NZ_BBYR01000041.1"/>
</dbReference>
<dbReference type="GO" id="GO:0003755">
    <property type="term" value="F:peptidyl-prolyl cis-trans isomerase activity"/>
    <property type="evidence" value="ECO:0007669"/>
    <property type="project" value="UniProtKB-KW"/>
</dbReference>
<dbReference type="InterPro" id="IPR000297">
    <property type="entry name" value="PPIase_PpiC"/>
</dbReference>
<gene>
    <name evidence="14" type="ORF">ISF6_2892</name>
</gene>
<keyword evidence="2" id="KW-1003">Cell membrane</keyword>
<protein>
    <recommendedName>
        <fullName evidence="9">Periplasmic chaperone PpiD</fullName>
    </recommendedName>
    <alternativeName>
        <fullName evidence="10">Periplasmic folding chaperone</fullName>
    </alternativeName>
</protein>
<dbReference type="STRING" id="1547922.ISF6_2892"/>
<evidence type="ECO:0000256" key="10">
    <source>
        <dbReference type="ARBA" id="ARBA00042775"/>
    </source>
</evidence>
<dbReference type="EMBL" id="BBYR01000041">
    <property type="protein sequence ID" value="GAP37037.1"/>
    <property type="molecule type" value="Genomic_DNA"/>
</dbReference>